<reference evidence="2 3" key="1">
    <citation type="submission" date="2014-04" db="EMBL/GenBank/DDBJ databases">
        <title>Marinobacterium kochiensis sp. nov., isolated from sediment sample collected from Kochi backwaters in Kerala, India.</title>
        <authorList>
            <person name="Singh A."/>
            <person name="Pinnaka A.K."/>
        </authorList>
    </citation>
    <scope>NUCLEOTIDE SEQUENCE [LARGE SCALE GENOMIC DNA]</scope>
    <source>
        <strain evidence="2 3">AK27</strain>
    </source>
</reference>
<accession>A0A081FWV5</accession>
<sequence length="52" mass="5886">MDPEIEGKDLTDLLQPMLPVDLEVFESDTEINSSRHKRPPEHLSESVLLKVG</sequence>
<organism evidence="2 3">
    <name type="scientific">Marinobacterium lacunae</name>
    <dbReference type="NCBI Taxonomy" id="1232683"/>
    <lineage>
        <taxon>Bacteria</taxon>
        <taxon>Pseudomonadati</taxon>
        <taxon>Pseudomonadota</taxon>
        <taxon>Gammaproteobacteria</taxon>
        <taxon>Oceanospirillales</taxon>
        <taxon>Oceanospirillaceae</taxon>
        <taxon>Marinobacterium</taxon>
    </lineage>
</organism>
<comment type="caution">
    <text evidence="2">The sequence shown here is derived from an EMBL/GenBank/DDBJ whole genome shotgun (WGS) entry which is preliminary data.</text>
</comment>
<dbReference type="Proteomes" id="UP000028252">
    <property type="component" value="Unassembled WGS sequence"/>
</dbReference>
<dbReference type="AlphaFoldDB" id="A0A081FWV5"/>
<feature type="region of interest" description="Disordered" evidence="1">
    <location>
        <begin position="29"/>
        <end position="52"/>
    </location>
</feature>
<keyword evidence="3" id="KW-1185">Reference proteome</keyword>
<evidence type="ECO:0000313" key="2">
    <source>
        <dbReference type="EMBL" id="KEA63010.1"/>
    </source>
</evidence>
<evidence type="ECO:0000256" key="1">
    <source>
        <dbReference type="SAM" id="MobiDB-lite"/>
    </source>
</evidence>
<gene>
    <name evidence="2" type="ORF">ADIMK_2534</name>
</gene>
<dbReference type="EMBL" id="JMQN01000040">
    <property type="protein sequence ID" value="KEA63010.1"/>
    <property type="molecule type" value="Genomic_DNA"/>
</dbReference>
<name>A0A081FWV5_9GAMM</name>
<proteinExistence type="predicted"/>
<evidence type="ECO:0000313" key="3">
    <source>
        <dbReference type="Proteomes" id="UP000028252"/>
    </source>
</evidence>
<protein>
    <submittedName>
        <fullName evidence="2">Uncharacterized protein</fullName>
    </submittedName>
</protein>
<dbReference type="PATRIC" id="fig|1232683.4.peg.2486"/>